<evidence type="ECO:0000256" key="2">
    <source>
        <dbReference type="ARBA" id="ARBA00005930"/>
    </source>
</evidence>
<dbReference type="EMBL" id="VIGI01000016">
    <property type="protein sequence ID" value="KAB8290730.1"/>
    <property type="molecule type" value="Genomic_DNA"/>
</dbReference>
<keyword evidence="5" id="KW-0804">Transcription</keyword>
<evidence type="ECO:0000256" key="8">
    <source>
        <dbReference type="SAM" id="MobiDB-lite"/>
    </source>
</evidence>
<dbReference type="InterPro" id="IPR041178">
    <property type="entry name" value="RPA43_OB"/>
</dbReference>
<sequence>MPSQSTVAEASPKKHKSKSEKKHKSIDSEKKRKRENGEEGHRSKKHRSDKAVPTSSSIEAPAEVSPFHLQTSSLFLPLAPVSQKFPLEGLCAEHLSPLILTYYPPFNGVILSYSNPRFAERAFGNDGDSTLLQNLDEYAVSWAWVTAEFLLFKPEKGACLLESFQREYRERARLPKEWKWVGVAEQENDAETEEGAAYAEDGIGYYVDGEGRKVEGTVKFRVKEIESNHDKERGFLTIDGTMLDDEAEMRLLQTEQGKIGSRDSAGRRLGGAKALGATSLGVTVEPSATEVDTGKKHKRRD</sequence>
<name>A0A5N6JQ14_MONLA</name>
<evidence type="ECO:0000256" key="6">
    <source>
        <dbReference type="ARBA" id="ARBA00023242"/>
    </source>
</evidence>
<evidence type="ECO:0000256" key="7">
    <source>
        <dbReference type="ARBA" id="ARBA00073455"/>
    </source>
</evidence>
<proteinExistence type="inferred from homology"/>
<protein>
    <recommendedName>
        <fullName evidence="7">DNA-directed RNA polymerase I subunit RPA43</fullName>
    </recommendedName>
</protein>
<reference evidence="10 11" key="1">
    <citation type="submission" date="2019-06" db="EMBL/GenBank/DDBJ databases">
        <title>Genome Sequence of the Brown Rot Fungal Pathogen Monilinia laxa.</title>
        <authorList>
            <person name="De Miccolis Angelini R.M."/>
            <person name="Landi L."/>
            <person name="Abate D."/>
            <person name="Pollastro S."/>
            <person name="Romanazzi G."/>
            <person name="Faretra F."/>
        </authorList>
    </citation>
    <scope>NUCLEOTIDE SEQUENCE [LARGE SCALE GENOMIC DNA]</scope>
    <source>
        <strain evidence="10 11">Mlax316</strain>
    </source>
</reference>
<evidence type="ECO:0000256" key="4">
    <source>
        <dbReference type="ARBA" id="ARBA00022553"/>
    </source>
</evidence>
<feature type="region of interest" description="Disordered" evidence="8">
    <location>
        <begin position="1"/>
        <end position="57"/>
    </location>
</feature>
<comment type="caution">
    <text evidence="10">The sequence shown here is derived from an EMBL/GenBank/DDBJ whole genome shotgun (WGS) entry which is preliminary data.</text>
</comment>
<dbReference type="GO" id="GO:0006361">
    <property type="term" value="P:transcription initiation at RNA polymerase I promoter"/>
    <property type="evidence" value="ECO:0007669"/>
    <property type="project" value="UniProtKB-ARBA"/>
</dbReference>
<keyword evidence="3" id="KW-0240">DNA-directed RNA polymerase</keyword>
<dbReference type="Pfam" id="PF17875">
    <property type="entry name" value="RPA43_OB"/>
    <property type="match status" value="1"/>
</dbReference>
<feature type="compositionally biased region" description="Basic and acidic residues" evidence="8">
    <location>
        <begin position="25"/>
        <end position="41"/>
    </location>
</feature>
<accession>A0A5N6JQ14</accession>
<dbReference type="Gene3D" id="3.30.1490.120">
    <property type="entry name" value="RNA polymerase Rpb7-like, N-terminal domain"/>
    <property type="match status" value="1"/>
</dbReference>
<dbReference type="InterPro" id="IPR036898">
    <property type="entry name" value="RNA_pol_Rpb7-like_N_sf"/>
</dbReference>
<gene>
    <name evidence="10" type="ORF">EYC80_008367</name>
</gene>
<evidence type="ECO:0000256" key="1">
    <source>
        <dbReference type="ARBA" id="ARBA00004604"/>
    </source>
</evidence>
<dbReference type="GO" id="GO:0005736">
    <property type="term" value="C:RNA polymerase I complex"/>
    <property type="evidence" value="ECO:0007669"/>
    <property type="project" value="UniProtKB-ARBA"/>
</dbReference>
<dbReference type="Gene3D" id="2.40.50.1060">
    <property type="match status" value="1"/>
</dbReference>
<comment type="subcellular location">
    <subcellularLocation>
        <location evidence="1">Nucleus</location>
        <location evidence="1">Nucleolus</location>
    </subcellularLocation>
</comment>
<feature type="compositionally biased region" description="Basic residues" evidence="8">
    <location>
        <begin position="13"/>
        <end position="24"/>
    </location>
</feature>
<keyword evidence="6" id="KW-0539">Nucleus</keyword>
<dbReference type="GO" id="GO:0006362">
    <property type="term" value="P:transcription elongation by RNA polymerase I"/>
    <property type="evidence" value="ECO:0007669"/>
    <property type="project" value="UniProtKB-ARBA"/>
</dbReference>
<feature type="domain" description="RPA43 OB" evidence="9">
    <location>
        <begin position="171"/>
        <end position="243"/>
    </location>
</feature>
<feature type="region of interest" description="Disordered" evidence="8">
    <location>
        <begin position="256"/>
        <end position="280"/>
    </location>
</feature>
<evidence type="ECO:0000256" key="3">
    <source>
        <dbReference type="ARBA" id="ARBA00022478"/>
    </source>
</evidence>
<evidence type="ECO:0000313" key="10">
    <source>
        <dbReference type="EMBL" id="KAB8290730.1"/>
    </source>
</evidence>
<dbReference type="FunFam" id="3.30.1490.120:FF:000004">
    <property type="entry name" value="RNA polymerase I subunit Rpa43"/>
    <property type="match status" value="1"/>
</dbReference>
<dbReference type="Proteomes" id="UP000326757">
    <property type="component" value="Unassembled WGS sequence"/>
</dbReference>
<evidence type="ECO:0000259" key="9">
    <source>
        <dbReference type="Pfam" id="PF17875"/>
    </source>
</evidence>
<organism evidence="10 11">
    <name type="scientific">Monilinia laxa</name>
    <name type="common">Brown rot fungus</name>
    <name type="synonym">Sclerotinia laxa</name>
    <dbReference type="NCBI Taxonomy" id="61186"/>
    <lineage>
        <taxon>Eukaryota</taxon>
        <taxon>Fungi</taxon>
        <taxon>Dikarya</taxon>
        <taxon>Ascomycota</taxon>
        <taxon>Pezizomycotina</taxon>
        <taxon>Leotiomycetes</taxon>
        <taxon>Helotiales</taxon>
        <taxon>Sclerotiniaceae</taxon>
        <taxon>Monilinia</taxon>
    </lineage>
</organism>
<dbReference type="AlphaFoldDB" id="A0A5N6JQ14"/>
<evidence type="ECO:0000256" key="5">
    <source>
        <dbReference type="ARBA" id="ARBA00023163"/>
    </source>
</evidence>
<dbReference type="OrthoDB" id="10250504at2759"/>
<keyword evidence="4" id="KW-0597">Phosphoprotein</keyword>
<evidence type="ECO:0000313" key="11">
    <source>
        <dbReference type="Proteomes" id="UP000326757"/>
    </source>
</evidence>
<keyword evidence="11" id="KW-1185">Reference proteome</keyword>
<comment type="similarity">
    <text evidence="2">Belongs to the eukaryotic RPA43 RNA polymerase subunit family.</text>
</comment>